<evidence type="ECO:0000256" key="5">
    <source>
        <dbReference type="ARBA" id="ARBA00022977"/>
    </source>
</evidence>
<dbReference type="Proteomes" id="UP000830055">
    <property type="component" value="Chromosome"/>
</dbReference>
<reference evidence="13 14" key="1">
    <citation type="submission" date="2022-01" db="EMBL/GenBank/DDBJ databases">
        <title>Desulfofustis limnae sp. nov., a novel mesophilic sulfate-reducing bacterium isolated from marsh soil.</title>
        <authorList>
            <person name="Watanabe M."/>
            <person name="Takahashi A."/>
            <person name="Kojima H."/>
            <person name="Fukui M."/>
        </authorList>
    </citation>
    <scope>NUCLEOTIDE SEQUENCE [LARGE SCALE GENOMIC DNA]</scope>
    <source>
        <strain evidence="13 14">PPLL</strain>
    </source>
</reference>
<comment type="pathway">
    <text evidence="1 9 11">Cofactor biosynthesis; thiamine diphosphate biosynthesis; thiamine phosphate from 4-amino-2-methyl-5-diphosphomethylpyrimidine and 4-methyl-5-(2-phosphoethyl)-thiazole: step 1/1.</text>
</comment>
<evidence type="ECO:0000256" key="11">
    <source>
        <dbReference type="RuleBase" id="RU004253"/>
    </source>
</evidence>
<dbReference type="Gene3D" id="3.20.20.70">
    <property type="entry name" value="Aldolase class I"/>
    <property type="match status" value="1"/>
</dbReference>
<evidence type="ECO:0000256" key="8">
    <source>
        <dbReference type="ARBA" id="ARBA00047883"/>
    </source>
</evidence>
<feature type="binding site" evidence="9">
    <location>
        <position position="79"/>
    </location>
    <ligand>
        <name>4-amino-2-methyl-5-(diphosphooxymethyl)pyrimidine</name>
        <dbReference type="ChEBI" id="CHEBI:57841"/>
    </ligand>
</feature>
<evidence type="ECO:0000313" key="13">
    <source>
        <dbReference type="EMBL" id="BDD89227.1"/>
    </source>
</evidence>
<gene>
    <name evidence="9" type="primary">thiE</name>
    <name evidence="13" type="ORF">DPPLL_35920</name>
</gene>
<keyword evidence="2 9" id="KW-0808">Transferase</keyword>
<feature type="binding site" evidence="9">
    <location>
        <position position="80"/>
    </location>
    <ligand>
        <name>Mg(2+)</name>
        <dbReference type="ChEBI" id="CHEBI:18420"/>
    </ligand>
</feature>
<name>A0ABM7WE32_9BACT</name>
<evidence type="ECO:0000256" key="2">
    <source>
        <dbReference type="ARBA" id="ARBA00022679"/>
    </source>
</evidence>
<dbReference type="Pfam" id="PF02581">
    <property type="entry name" value="TMP-TENI"/>
    <property type="match status" value="1"/>
</dbReference>
<dbReference type="InterPro" id="IPR022998">
    <property type="entry name" value="ThiamineP_synth_TenI"/>
</dbReference>
<dbReference type="SUPFAM" id="SSF51391">
    <property type="entry name" value="Thiamin phosphate synthase"/>
    <property type="match status" value="1"/>
</dbReference>
<dbReference type="InterPro" id="IPR034291">
    <property type="entry name" value="TMP_synthase"/>
</dbReference>
<dbReference type="CDD" id="cd00564">
    <property type="entry name" value="TMP_TenI"/>
    <property type="match status" value="1"/>
</dbReference>
<dbReference type="EMBL" id="AP025516">
    <property type="protein sequence ID" value="BDD89227.1"/>
    <property type="molecule type" value="Genomic_DNA"/>
</dbReference>
<evidence type="ECO:0000256" key="9">
    <source>
        <dbReference type="HAMAP-Rule" id="MF_00097"/>
    </source>
</evidence>
<comment type="similarity">
    <text evidence="9 10">Belongs to the thiamine-phosphate synthase family.</text>
</comment>
<evidence type="ECO:0000256" key="1">
    <source>
        <dbReference type="ARBA" id="ARBA00005165"/>
    </source>
</evidence>
<keyword evidence="3 9" id="KW-0479">Metal-binding</keyword>
<sequence>MHAERSPGPGRNRDRLRPGLYLVLTEPRDGYEILAELAVRAGLPAVQLRYKGDDQRHHVALARELRTITRGSSTLFIVNDRPDIALMVEADGVHIGQEDLPAEAVRRLIGDNMLLGLSTHSLEQVSAARSEPVDYIGFGPIYPTTSKAKPDPVIGPDLLSEAGRISAHPIVAIGGLTLKRLAHLDLQACRNIAIISEVAQAENPGEKMSALHTRFIEWRGSRI</sequence>
<keyword evidence="4 9" id="KW-0460">Magnesium</keyword>
<dbReference type="EC" id="2.5.1.3" evidence="9"/>
<comment type="catalytic activity">
    <reaction evidence="6 9 10">
        <text>4-methyl-5-(2-phosphooxyethyl)-thiazole + 4-amino-2-methyl-5-(diphosphooxymethyl)pyrimidine + H(+) = thiamine phosphate + diphosphate</text>
        <dbReference type="Rhea" id="RHEA:22328"/>
        <dbReference type="ChEBI" id="CHEBI:15378"/>
        <dbReference type="ChEBI" id="CHEBI:33019"/>
        <dbReference type="ChEBI" id="CHEBI:37575"/>
        <dbReference type="ChEBI" id="CHEBI:57841"/>
        <dbReference type="ChEBI" id="CHEBI:58296"/>
        <dbReference type="EC" id="2.5.1.3"/>
    </reaction>
</comment>
<comment type="catalytic activity">
    <reaction evidence="8 9 10">
        <text>2-[(2R,5Z)-2-carboxy-4-methylthiazol-5(2H)-ylidene]ethyl phosphate + 4-amino-2-methyl-5-(diphosphooxymethyl)pyrimidine + 2 H(+) = thiamine phosphate + CO2 + diphosphate</text>
        <dbReference type="Rhea" id="RHEA:47844"/>
        <dbReference type="ChEBI" id="CHEBI:15378"/>
        <dbReference type="ChEBI" id="CHEBI:16526"/>
        <dbReference type="ChEBI" id="CHEBI:33019"/>
        <dbReference type="ChEBI" id="CHEBI:37575"/>
        <dbReference type="ChEBI" id="CHEBI:57841"/>
        <dbReference type="ChEBI" id="CHEBI:62899"/>
        <dbReference type="EC" id="2.5.1.3"/>
    </reaction>
</comment>
<keyword evidence="5 9" id="KW-0784">Thiamine biosynthesis</keyword>
<dbReference type="PANTHER" id="PTHR20857:SF15">
    <property type="entry name" value="THIAMINE-PHOSPHATE SYNTHASE"/>
    <property type="match status" value="1"/>
</dbReference>
<comment type="cofactor">
    <cofactor evidence="9">
        <name>Mg(2+)</name>
        <dbReference type="ChEBI" id="CHEBI:18420"/>
    </cofactor>
    <text evidence="9">Binds 1 Mg(2+) ion per subunit.</text>
</comment>
<comment type="function">
    <text evidence="9">Condenses 4-methyl-5-(beta-hydroxyethyl)thiazole monophosphate (THZ-P) and 2-methyl-4-amino-5-hydroxymethyl pyrimidine pyrophosphate (HMP-PP) to form thiamine monophosphate (TMP).</text>
</comment>
<dbReference type="RefSeq" id="WP_284152539.1">
    <property type="nucleotide sequence ID" value="NZ_AP025516.1"/>
</dbReference>
<dbReference type="HAMAP" id="MF_00097">
    <property type="entry name" value="TMP_synthase"/>
    <property type="match status" value="1"/>
</dbReference>
<evidence type="ECO:0000256" key="3">
    <source>
        <dbReference type="ARBA" id="ARBA00022723"/>
    </source>
</evidence>
<feature type="binding site" evidence="9">
    <location>
        <position position="99"/>
    </location>
    <ligand>
        <name>Mg(2+)</name>
        <dbReference type="ChEBI" id="CHEBI:18420"/>
    </ligand>
</feature>
<organism evidence="13 14">
    <name type="scientific">Desulfofustis limnaeus</name>
    <dbReference type="NCBI Taxonomy" id="2740163"/>
    <lineage>
        <taxon>Bacteria</taxon>
        <taxon>Pseudomonadati</taxon>
        <taxon>Thermodesulfobacteriota</taxon>
        <taxon>Desulfobulbia</taxon>
        <taxon>Desulfobulbales</taxon>
        <taxon>Desulfocapsaceae</taxon>
        <taxon>Desulfofustis</taxon>
    </lineage>
</organism>
<feature type="binding site" evidence="9">
    <location>
        <position position="118"/>
    </location>
    <ligand>
        <name>4-amino-2-methyl-5-(diphosphooxymethyl)pyrimidine</name>
        <dbReference type="ChEBI" id="CHEBI:57841"/>
    </ligand>
</feature>
<accession>A0ABM7WE32</accession>
<feature type="binding site" evidence="9">
    <location>
        <position position="147"/>
    </location>
    <ligand>
        <name>4-amino-2-methyl-5-(diphosphooxymethyl)pyrimidine</name>
        <dbReference type="ChEBI" id="CHEBI:57841"/>
    </ligand>
</feature>
<feature type="binding site" evidence="9">
    <location>
        <begin position="195"/>
        <end position="196"/>
    </location>
    <ligand>
        <name>2-[(2R,5Z)-2-carboxy-4-methylthiazol-5(2H)-ylidene]ethyl phosphate</name>
        <dbReference type="ChEBI" id="CHEBI:62899"/>
    </ligand>
</feature>
<dbReference type="PANTHER" id="PTHR20857">
    <property type="entry name" value="THIAMINE-PHOSPHATE PYROPHOSPHORYLASE"/>
    <property type="match status" value="1"/>
</dbReference>
<evidence type="ECO:0000256" key="6">
    <source>
        <dbReference type="ARBA" id="ARBA00047334"/>
    </source>
</evidence>
<evidence type="ECO:0000259" key="12">
    <source>
        <dbReference type="Pfam" id="PF02581"/>
    </source>
</evidence>
<comment type="catalytic activity">
    <reaction evidence="7 9 10">
        <text>2-(2-carboxy-4-methylthiazol-5-yl)ethyl phosphate + 4-amino-2-methyl-5-(diphosphooxymethyl)pyrimidine + 2 H(+) = thiamine phosphate + CO2 + diphosphate</text>
        <dbReference type="Rhea" id="RHEA:47848"/>
        <dbReference type="ChEBI" id="CHEBI:15378"/>
        <dbReference type="ChEBI" id="CHEBI:16526"/>
        <dbReference type="ChEBI" id="CHEBI:33019"/>
        <dbReference type="ChEBI" id="CHEBI:37575"/>
        <dbReference type="ChEBI" id="CHEBI:57841"/>
        <dbReference type="ChEBI" id="CHEBI:62890"/>
        <dbReference type="EC" id="2.5.1.3"/>
    </reaction>
</comment>
<feature type="binding site" evidence="9">
    <location>
        <position position="175"/>
    </location>
    <ligand>
        <name>2-[(2R,5Z)-2-carboxy-4-methylthiazol-5(2H)-ylidene]ethyl phosphate</name>
        <dbReference type="ChEBI" id="CHEBI:62899"/>
    </ligand>
</feature>
<dbReference type="InterPro" id="IPR036206">
    <property type="entry name" value="ThiamineP_synth_sf"/>
</dbReference>
<dbReference type="InterPro" id="IPR013785">
    <property type="entry name" value="Aldolase_TIM"/>
</dbReference>
<evidence type="ECO:0000256" key="10">
    <source>
        <dbReference type="RuleBase" id="RU003826"/>
    </source>
</evidence>
<feature type="binding site" evidence="9">
    <location>
        <begin position="144"/>
        <end position="146"/>
    </location>
    <ligand>
        <name>2-[(2R,5Z)-2-carboxy-4-methylthiazol-5(2H)-ylidene]ethyl phosphate</name>
        <dbReference type="ChEBI" id="CHEBI:62899"/>
    </ligand>
</feature>
<evidence type="ECO:0000313" key="14">
    <source>
        <dbReference type="Proteomes" id="UP000830055"/>
    </source>
</evidence>
<proteinExistence type="inferred from homology"/>
<feature type="domain" description="Thiamine phosphate synthase/TenI" evidence="12">
    <location>
        <begin position="21"/>
        <end position="198"/>
    </location>
</feature>
<feature type="binding site" evidence="9">
    <location>
        <begin position="47"/>
        <end position="51"/>
    </location>
    <ligand>
        <name>4-amino-2-methyl-5-(diphosphooxymethyl)pyrimidine</name>
        <dbReference type="ChEBI" id="CHEBI:57841"/>
    </ligand>
</feature>
<dbReference type="NCBIfam" id="TIGR00693">
    <property type="entry name" value="thiE"/>
    <property type="match status" value="1"/>
</dbReference>
<keyword evidence="14" id="KW-1185">Reference proteome</keyword>
<evidence type="ECO:0000256" key="4">
    <source>
        <dbReference type="ARBA" id="ARBA00022842"/>
    </source>
</evidence>
<protein>
    <recommendedName>
        <fullName evidence="9">Thiamine-phosphate synthase</fullName>
        <shortName evidence="9">TP synthase</shortName>
        <shortName evidence="9">TPS</shortName>
        <ecNumber evidence="9">2.5.1.3</ecNumber>
    </recommendedName>
    <alternativeName>
        <fullName evidence="9">Thiamine-phosphate pyrophosphorylase</fullName>
        <shortName evidence="9">TMP pyrophosphorylase</shortName>
        <shortName evidence="9">TMP-PPase</shortName>
    </alternativeName>
</protein>
<evidence type="ECO:0000256" key="7">
    <source>
        <dbReference type="ARBA" id="ARBA00047851"/>
    </source>
</evidence>